<dbReference type="GO" id="GO:0008270">
    <property type="term" value="F:zinc ion binding"/>
    <property type="evidence" value="ECO:0007669"/>
    <property type="project" value="UniProtKB-KW"/>
</dbReference>
<feature type="domain" description="C2H2-type" evidence="3">
    <location>
        <begin position="111"/>
        <end position="138"/>
    </location>
</feature>
<dbReference type="EMBL" id="KZ308168">
    <property type="protein sequence ID" value="KAG8223625.1"/>
    <property type="molecule type" value="Genomic_DNA"/>
</dbReference>
<dbReference type="FunFam" id="3.30.160.60:FF:001573">
    <property type="entry name" value="Zinc finger protein 407"/>
    <property type="match status" value="1"/>
</dbReference>
<keyword evidence="5" id="KW-1185">Reference proteome</keyword>
<name>A0A8K0NT23_LADFU</name>
<keyword evidence="1" id="KW-0479">Metal-binding</keyword>
<comment type="caution">
    <text evidence="4">The sequence shown here is derived from an EMBL/GenBank/DDBJ whole genome shotgun (WGS) entry which is preliminary data.</text>
</comment>
<dbReference type="AlphaFoldDB" id="A0A8K0NT23"/>
<accession>A0A8K0NT23</accession>
<gene>
    <name evidence="4" type="ORF">J437_LFUL003493</name>
</gene>
<organism evidence="4 5">
    <name type="scientific">Ladona fulva</name>
    <name type="common">Scarce chaser dragonfly</name>
    <name type="synonym">Libellula fulva</name>
    <dbReference type="NCBI Taxonomy" id="123851"/>
    <lineage>
        <taxon>Eukaryota</taxon>
        <taxon>Metazoa</taxon>
        <taxon>Ecdysozoa</taxon>
        <taxon>Arthropoda</taxon>
        <taxon>Hexapoda</taxon>
        <taxon>Insecta</taxon>
        <taxon>Pterygota</taxon>
        <taxon>Palaeoptera</taxon>
        <taxon>Odonata</taxon>
        <taxon>Epiprocta</taxon>
        <taxon>Anisoptera</taxon>
        <taxon>Libelluloidea</taxon>
        <taxon>Libellulidae</taxon>
        <taxon>Ladona</taxon>
    </lineage>
</organism>
<sequence>MDLHTNATSQPLSSVHEEAYHGVINYTEYHESERRNNDIKQEIKEEPEEEEIDASEEECGLGRESVRCCHCGEKRFSKEELREHIDSCRSLLFVGQNNGRDIGKNNDEKPFKCDVCNYRTTKHFVLKEHIRKHTGEMFQM</sequence>
<evidence type="ECO:0000313" key="5">
    <source>
        <dbReference type="Proteomes" id="UP000792457"/>
    </source>
</evidence>
<evidence type="ECO:0000256" key="1">
    <source>
        <dbReference type="PROSITE-ProRule" id="PRU00042"/>
    </source>
</evidence>
<evidence type="ECO:0000313" key="4">
    <source>
        <dbReference type="EMBL" id="KAG8223625.1"/>
    </source>
</evidence>
<dbReference type="Proteomes" id="UP000792457">
    <property type="component" value="Unassembled WGS sequence"/>
</dbReference>
<dbReference type="Gene3D" id="3.30.160.60">
    <property type="entry name" value="Classic Zinc Finger"/>
    <property type="match status" value="1"/>
</dbReference>
<proteinExistence type="predicted"/>
<dbReference type="SUPFAM" id="SSF57667">
    <property type="entry name" value="beta-beta-alpha zinc fingers"/>
    <property type="match status" value="1"/>
</dbReference>
<protein>
    <recommendedName>
        <fullName evidence="3">C2H2-type domain-containing protein</fullName>
    </recommendedName>
</protein>
<feature type="compositionally biased region" description="Basic and acidic residues" evidence="2">
    <location>
        <begin position="31"/>
        <end position="44"/>
    </location>
</feature>
<reference evidence="4" key="1">
    <citation type="submission" date="2013-04" db="EMBL/GenBank/DDBJ databases">
        <authorList>
            <person name="Qu J."/>
            <person name="Murali S.C."/>
            <person name="Bandaranaike D."/>
            <person name="Bellair M."/>
            <person name="Blankenburg K."/>
            <person name="Chao H."/>
            <person name="Dinh H."/>
            <person name="Doddapaneni H."/>
            <person name="Downs B."/>
            <person name="Dugan-Rocha S."/>
            <person name="Elkadiri S."/>
            <person name="Gnanaolivu R.D."/>
            <person name="Hernandez B."/>
            <person name="Javaid M."/>
            <person name="Jayaseelan J.C."/>
            <person name="Lee S."/>
            <person name="Li M."/>
            <person name="Ming W."/>
            <person name="Munidasa M."/>
            <person name="Muniz J."/>
            <person name="Nguyen L."/>
            <person name="Ongeri F."/>
            <person name="Osuji N."/>
            <person name="Pu L.-L."/>
            <person name="Puazo M."/>
            <person name="Qu C."/>
            <person name="Quiroz J."/>
            <person name="Raj R."/>
            <person name="Weissenberger G."/>
            <person name="Xin Y."/>
            <person name="Zou X."/>
            <person name="Han Y."/>
            <person name="Richards S."/>
            <person name="Worley K."/>
            <person name="Muzny D."/>
            <person name="Gibbs R."/>
        </authorList>
    </citation>
    <scope>NUCLEOTIDE SEQUENCE</scope>
    <source>
        <strain evidence="4">Sampled in the wild</strain>
    </source>
</reference>
<dbReference type="InterPro" id="IPR036236">
    <property type="entry name" value="Znf_C2H2_sf"/>
</dbReference>
<feature type="region of interest" description="Disordered" evidence="2">
    <location>
        <begin position="31"/>
        <end position="57"/>
    </location>
</feature>
<reference evidence="4" key="2">
    <citation type="submission" date="2017-10" db="EMBL/GenBank/DDBJ databases">
        <title>Ladona fulva Genome sequencing and assembly.</title>
        <authorList>
            <person name="Murali S."/>
            <person name="Richards S."/>
            <person name="Bandaranaike D."/>
            <person name="Bellair M."/>
            <person name="Blankenburg K."/>
            <person name="Chao H."/>
            <person name="Dinh H."/>
            <person name="Doddapaneni H."/>
            <person name="Dugan-Rocha S."/>
            <person name="Elkadiri S."/>
            <person name="Gnanaolivu R."/>
            <person name="Hernandez B."/>
            <person name="Skinner E."/>
            <person name="Javaid M."/>
            <person name="Lee S."/>
            <person name="Li M."/>
            <person name="Ming W."/>
            <person name="Munidasa M."/>
            <person name="Muniz J."/>
            <person name="Nguyen L."/>
            <person name="Hughes D."/>
            <person name="Osuji N."/>
            <person name="Pu L.-L."/>
            <person name="Puazo M."/>
            <person name="Qu C."/>
            <person name="Quiroz J."/>
            <person name="Raj R."/>
            <person name="Weissenberger G."/>
            <person name="Xin Y."/>
            <person name="Zou X."/>
            <person name="Han Y."/>
            <person name="Worley K."/>
            <person name="Muzny D."/>
            <person name="Gibbs R."/>
        </authorList>
    </citation>
    <scope>NUCLEOTIDE SEQUENCE</scope>
    <source>
        <strain evidence="4">Sampled in the wild</strain>
    </source>
</reference>
<feature type="compositionally biased region" description="Acidic residues" evidence="2">
    <location>
        <begin position="45"/>
        <end position="57"/>
    </location>
</feature>
<dbReference type="InterPro" id="IPR013087">
    <property type="entry name" value="Znf_C2H2_type"/>
</dbReference>
<dbReference type="SMART" id="SM00355">
    <property type="entry name" value="ZnF_C2H2"/>
    <property type="match status" value="1"/>
</dbReference>
<keyword evidence="1" id="KW-0862">Zinc</keyword>
<dbReference type="OrthoDB" id="8117402at2759"/>
<dbReference type="PROSITE" id="PS50157">
    <property type="entry name" value="ZINC_FINGER_C2H2_2"/>
    <property type="match status" value="1"/>
</dbReference>
<evidence type="ECO:0000259" key="3">
    <source>
        <dbReference type="PROSITE" id="PS50157"/>
    </source>
</evidence>
<keyword evidence="1" id="KW-0863">Zinc-finger</keyword>
<evidence type="ECO:0000256" key="2">
    <source>
        <dbReference type="SAM" id="MobiDB-lite"/>
    </source>
</evidence>